<evidence type="ECO:0000313" key="5">
    <source>
        <dbReference type="EMBL" id="CAG5112341.1"/>
    </source>
</evidence>
<dbReference type="PROSITE" id="PS00284">
    <property type="entry name" value="SERPIN"/>
    <property type="match status" value="1"/>
</dbReference>
<evidence type="ECO:0000256" key="2">
    <source>
        <dbReference type="RuleBase" id="RU000411"/>
    </source>
</evidence>
<proteinExistence type="inferred from homology"/>
<name>A0ABN7T4E5_OIKDI</name>
<organism evidence="5 6">
    <name type="scientific">Oikopleura dioica</name>
    <name type="common">Tunicate</name>
    <dbReference type="NCBI Taxonomy" id="34765"/>
    <lineage>
        <taxon>Eukaryota</taxon>
        <taxon>Metazoa</taxon>
        <taxon>Chordata</taxon>
        <taxon>Tunicata</taxon>
        <taxon>Appendicularia</taxon>
        <taxon>Copelata</taxon>
        <taxon>Oikopleuridae</taxon>
        <taxon>Oikopleura</taxon>
    </lineage>
</organism>
<dbReference type="PANTHER" id="PTHR11461:SF211">
    <property type="entry name" value="GH10112P-RELATED"/>
    <property type="match status" value="1"/>
</dbReference>
<sequence>MKLLVPVLLGGFSLAASKHSPKRYQRKDIRDDEARLGLQKLGFSLLEESDGNGLVSPLSLAGVLHLLAAGGVGNTRSEILEKALGLDYEEFIKSSNGKFQYNWVVEPHNCVMETLIENSKSGDYEFESYTGLFTNLEHDDVINPCKDWNDDSPSHQCVIKKDFIKEYLGENKKIDFQGSYDVLETVNEAVNKATRGNFPEFLDSLPPNTLMVALSALYIESNWYNNKIPAQFSTKMFDVVSNGEIRRNRNNYCFHGSSSRCEAPQEWLKSEELPFDVYNDGSVLVIDLNLKSGSEQDEIIFTIVMPDDMRSFDYRSISPTLKKAQSVWQSQSLEEKWAVLNIPTFEIKMKEDMIGQLRRMGVHAAFSPQNADFSHLFTDHTDSPFVKVLQHAATFSVSKDGIKASAATAAVFATRSLSTQDGKMIYVNKPFYFMLSSRSTGKERAPLFVGKISTLV</sequence>
<dbReference type="InterPro" id="IPR023795">
    <property type="entry name" value="Serpin_CS"/>
</dbReference>
<keyword evidence="3" id="KW-0732">Signal</keyword>
<reference evidence="5 6" key="1">
    <citation type="submission" date="2021-04" db="EMBL/GenBank/DDBJ databases">
        <authorList>
            <person name="Bliznina A."/>
        </authorList>
    </citation>
    <scope>NUCLEOTIDE SEQUENCE [LARGE SCALE GENOMIC DNA]</scope>
</reference>
<dbReference type="Gene3D" id="2.30.39.10">
    <property type="entry name" value="Alpha-1-antitrypsin, domain 1"/>
    <property type="match status" value="1"/>
</dbReference>
<dbReference type="SUPFAM" id="SSF56574">
    <property type="entry name" value="Serpins"/>
    <property type="match status" value="1"/>
</dbReference>
<dbReference type="EMBL" id="OU015567">
    <property type="protein sequence ID" value="CAG5112341.1"/>
    <property type="molecule type" value="Genomic_DNA"/>
</dbReference>
<dbReference type="InterPro" id="IPR042178">
    <property type="entry name" value="Serpin_sf_1"/>
</dbReference>
<evidence type="ECO:0000259" key="4">
    <source>
        <dbReference type="SMART" id="SM00093"/>
    </source>
</evidence>
<feature type="chain" id="PRO_5047434583" evidence="3">
    <location>
        <begin position="18"/>
        <end position="456"/>
    </location>
</feature>
<comment type="similarity">
    <text evidence="1 2">Belongs to the serpin family.</text>
</comment>
<dbReference type="Proteomes" id="UP001158576">
    <property type="component" value="Chromosome 2"/>
</dbReference>
<protein>
    <submittedName>
        <fullName evidence="5">Oidioi.mRNA.OKI2018_I69.chr2.g6567.t1.cds</fullName>
    </submittedName>
</protein>
<evidence type="ECO:0000256" key="1">
    <source>
        <dbReference type="ARBA" id="ARBA00009500"/>
    </source>
</evidence>
<dbReference type="InterPro" id="IPR036186">
    <property type="entry name" value="Serpin_sf"/>
</dbReference>
<feature type="signal peptide" evidence="3">
    <location>
        <begin position="1"/>
        <end position="17"/>
    </location>
</feature>
<evidence type="ECO:0000256" key="3">
    <source>
        <dbReference type="SAM" id="SignalP"/>
    </source>
</evidence>
<dbReference type="InterPro" id="IPR023796">
    <property type="entry name" value="Serpin_dom"/>
</dbReference>
<evidence type="ECO:0000313" key="6">
    <source>
        <dbReference type="Proteomes" id="UP001158576"/>
    </source>
</evidence>
<feature type="domain" description="Serpin" evidence="4">
    <location>
        <begin position="39"/>
        <end position="455"/>
    </location>
</feature>
<dbReference type="Pfam" id="PF00079">
    <property type="entry name" value="Serpin"/>
    <property type="match status" value="1"/>
</dbReference>
<dbReference type="InterPro" id="IPR000215">
    <property type="entry name" value="Serpin_fam"/>
</dbReference>
<dbReference type="SMART" id="SM00093">
    <property type="entry name" value="SERPIN"/>
    <property type="match status" value="1"/>
</dbReference>
<accession>A0ABN7T4E5</accession>
<dbReference type="Gene3D" id="3.30.497.10">
    <property type="entry name" value="Antithrombin, subunit I, domain 2"/>
    <property type="match status" value="1"/>
</dbReference>
<keyword evidence="6" id="KW-1185">Reference proteome</keyword>
<dbReference type="InterPro" id="IPR042185">
    <property type="entry name" value="Serpin_sf_2"/>
</dbReference>
<dbReference type="PANTHER" id="PTHR11461">
    <property type="entry name" value="SERINE PROTEASE INHIBITOR, SERPIN"/>
    <property type="match status" value="1"/>
</dbReference>
<gene>
    <name evidence="5" type="ORF">OKIOD_LOCUS15332</name>
</gene>